<accession>A0A8J4YUC2</accession>
<feature type="chain" id="PRO_5035238019" evidence="3">
    <location>
        <begin position="38"/>
        <end position="279"/>
    </location>
</feature>
<keyword evidence="3" id="KW-0732">Signal</keyword>
<proteinExistence type="predicted"/>
<organism evidence="4 5">
    <name type="scientific">Chionoecetes opilio</name>
    <name type="common">Atlantic snow crab</name>
    <name type="synonym">Cancer opilio</name>
    <dbReference type="NCBI Taxonomy" id="41210"/>
    <lineage>
        <taxon>Eukaryota</taxon>
        <taxon>Metazoa</taxon>
        <taxon>Ecdysozoa</taxon>
        <taxon>Arthropoda</taxon>
        <taxon>Crustacea</taxon>
        <taxon>Multicrustacea</taxon>
        <taxon>Malacostraca</taxon>
        <taxon>Eumalacostraca</taxon>
        <taxon>Eucarida</taxon>
        <taxon>Decapoda</taxon>
        <taxon>Pleocyemata</taxon>
        <taxon>Brachyura</taxon>
        <taxon>Eubrachyura</taxon>
        <taxon>Majoidea</taxon>
        <taxon>Majidae</taxon>
        <taxon>Chionoecetes</taxon>
    </lineage>
</organism>
<feature type="compositionally biased region" description="Polar residues" evidence="1">
    <location>
        <begin position="212"/>
        <end position="221"/>
    </location>
</feature>
<keyword evidence="5" id="KW-1185">Reference proteome</keyword>
<protein>
    <submittedName>
        <fullName evidence="4">Uncharacterized protein</fullName>
    </submittedName>
</protein>
<comment type="caution">
    <text evidence="4">The sequence shown here is derived from an EMBL/GenBank/DDBJ whole genome shotgun (WGS) entry which is preliminary data.</text>
</comment>
<evidence type="ECO:0000256" key="3">
    <source>
        <dbReference type="SAM" id="SignalP"/>
    </source>
</evidence>
<dbReference type="EMBL" id="JACEEZ010003598">
    <property type="protein sequence ID" value="KAG0727250.1"/>
    <property type="molecule type" value="Genomic_DNA"/>
</dbReference>
<feature type="compositionally biased region" description="Low complexity" evidence="1">
    <location>
        <begin position="245"/>
        <end position="255"/>
    </location>
</feature>
<feature type="signal peptide" evidence="3">
    <location>
        <begin position="1"/>
        <end position="37"/>
    </location>
</feature>
<keyword evidence="2" id="KW-0472">Membrane</keyword>
<dbReference type="AlphaFoldDB" id="A0A8J4YUC2"/>
<keyword evidence="2" id="KW-0812">Transmembrane</keyword>
<evidence type="ECO:0000313" key="4">
    <source>
        <dbReference type="EMBL" id="KAG0727250.1"/>
    </source>
</evidence>
<evidence type="ECO:0000313" key="5">
    <source>
        <dbReference type="Proteomes" id="UP000770661"/>
    </source>
</evidence>
<dbReference type="OrthoDB" id="6368484at2759"/>
<feature type="region of interest" description="Disordered" evidence="1">
    <location>
        <begin position="193"/>
        <end position="231"/>
    </location>
</feature>
<name>A0A8J4YUC2_CHIOP</name>
<keyword evidence="2" id="KW-1133">Transmembrane helix</keyword>
<gene>
    <name evidence="4" type="ORF">GWK47_035046</name>
</gene>
<evidence type="ECO:0000256" key="1">
    <source>
        <dbReference type="SAM" id="MobiDB-lite"/>
    </source>
</evidence>
<dbReference type="Proteomes" id="UP000770661">
    <property type="component" value="Unassembled WGS sequence"/>
</dbReference>
<feature type="transmembrane region" description="Helical" evidence="2">
    <location>
        <begin position="102"/>
        <end position="123"/>
    </location>
</feature>
<reference evidence="4" key="1">
    <citation type="submission" date="2020-07" db="EMBL/GenBank/DDBJ databases">
        <title>The High-quality genome of the commercially important snow crab, Chionoecetes opilio.</title>
        <authorList>
            <person name="Jeong J.-H."/>
            <person name="Ryu S."/>
        </authorList>
    </citation>
    <scope>NUCLEOTIDE SEQUENCE</scope>
    <source>
        <strain evidence="4">MADBK_172401_WGS</strain>
        <tissue evidence="4">Digestive gland</tissue>
    </source>
</reference>
<evidence type="ECO:0000256" key="2">
    <source>
        <dbReference type="SAM" id="Phobius"/>
    </source>
</evidence>
<feature type="compositionally biased region" description="Polar residues" evidence="1">
    <location>
        <begin position="259"/>
        <end position="279"/>
    </location>
</feature>
<feature type="region of interest" description="Disordered" evidence="1">
    <location>
        <begin position="245"/>
        <end position="279"/>
    </location>
</feature>
<sequence length="279" mass="30015">MVRCGLSDACKGPRRALSPSLVVLVALLLALALPVTAQRACGEVDCSKICNAASFEPQNCDRCCSDTGLEAMEGRIQAMEEGIQAMEGGIQAMEGRIHELRVMVGVVLALVVILLLAMVVVFLRHTSTRAIKAALPVFFRRRKDEARASIEKRPLPPTKVPKENRNSTVVRIADYQNNHSPLNKRIQLNGQALHGDSTLPNFPPPGDLPRTRQPSESTCPDDSTDLPHGHQHAYDNLALSTSTLHDTTTSSASTLGPGVSTNTLDTTLPSMNPTTPVLG</sequence>